<dbReference type="Proteomes" id="UP000027073">
    <property type="component" value="Unassembled WGS sequence"/>
</dbReference>
<dbReference type="InParanoid" id="A0A067NF87"/>
<sequence length="90" mass="9978">MGRWWGPRSGFDIWVGSGTTWRRRRNGGLLFGFSPSGGVMGQRWWYHSKSHAATSSKSGEDTLPSGLFIFLIFLLKGLSRSGPFSLLGEV</sequence>
<organism evidence="1 2">
    <name type="scientific">Pleurotus ostreatus (strain PC15)</name>
    <name type="common">Oyster mushroom</name>
    <dbReference type="NCBI Taxonomy" id="1137138"/>
    <lineage>
        <taxon>Eukaryota</taxon>
        <taxon>Fungi</taxon>
        <taxon>Dikarya</taxon>
        <taxon>Basidiomycota</taxon>
        <taxon>Agaricomycotina</taxon>
        <taxon>Agaricomycetes</taxon>
        <taxon>Agaricomycetidae</taxon>
        <taxon>Agaricales</taxon>
        <taxon>Pleurotineae</taxon>
        <taxon>Pleurotaceae</taxon>
        <taxon>Pleurotus</taxon>
    </lineage>
</organism>
<protein>
    <submittedName>
        <fullName evidence="1">Uncharacterized protein</fullName>
    </submittedName>
</protein>
<evidence type="ECO:0000313" key="1">
    <source>
        <dbReference type="EMBL" id="KDQ25645.1"/>
    </source>
</evidence>
<dbReference type="AlphaFoldDB" id="A0A067NF87"/>
<reference evidence="2" key="1">
    <citation type="journal article" date="2014" name="Proc. Natl. Acad. Sci. U.S.A.">
        <title>Extensive sampling of basidiomycete genomes demonstrates inadequacy of the white-rot/brown-rot paradigm for wood decay fungi.</title>
        <authorList>
            <person name="Riley R."/>
            <person name="Salamov A.A."/>
            <person name="Brown D.W."/>
            <person name="Nagy L.G."/>
            <person name="Floudas D."/>
            <person name="Held B.W."/>
            <person name="Levasseur A."/>
            <person name="Lombard V."/>
            <person name="Morin E."/>
            <person name="Otillar R."/>
            <person name="Lindquist E.A."/>
            <person name="Sun H."/>
            <person name="LaButti K.M."/>
            <person name="Schmutz J."/>
            <person name="Jabbour D."/>
            <person name="Luo H."/>
            <person name="Baker S.E."/>
            <person name="Pisabarro A.G."/>
            <person name="Walton J.D."/>
            <person name="Blanchette R.A."/>
            <person name="Henrissat B."/>
            <person name="Martin F."/>
            <person name="Cullen D."/>
            <person name="Hibbett D.S."/>
            <person name="Grigoriev I.V."/>
        </authorList>
    </citation>
    <scope>NUCLEOTIDE SEQUENCE [LARGE SCALE GENOMIC DNA]</scope>
    <source>
        <strain evidence="2">PC15</strain>
    </source>
</reference>
<dbReference type="VEuPathDB" id="FungiDB:PLEOSDRAFT_1090115"/>
<gene>
    <name evidence="1" type="ORF">PLEOSDRAFT_1090115</name>
</gene>
<evidence type="ECO:0000313" key="2">
    <source>
        <dbReference type="Proteomes" id="UP000027073"/>
    </source>
</evidence>
<dbReference type="HOGENOM" id="CLU_2441787_0_0_1"/>
<proteinExistence type="predicted"/>
<accession>A0A067NF87</accession>
<name>A0A067NF87_PLEO1</name>
<dbReference type="EMBL" id="KL198010">
    <property type="protein sequence ID" value="KDQ25645.1"/>
    <property type="molecule type" value="Genomic_DNA"/>
</dbReference>